<dbReference type="OMA" id="DEHQDAF"/>
<dbReference type="InterPro" id="IPR046349">
    <property type="entry name" value="C1-like_sf"/>
</dbReference>
<feature type="domain" description="Thioredoxin" evidence="8">
    <location>
        <begin position="284"/>
        <end position="453"/>
    </location>
</feature>
<dbReference type="GO" id="GO:0047134">
    <property type="term" value="F:protein-disulfide reductase [NAD(P)H] activity"/>
    <property type="evidence" value="ECO:0007669"/>
    <property type="project" value="UniProtKB-EC"/>
</dbReference>
<evidence type="ECO:0000313" key="10">
    <source>
        <dbReference type="Proteomes" id="UP000188354"/>
    </source>
</evidence>
<feature type="domain" description="Thioredoxin" evidence="8">
    <location>
        <begin position="11"/>
        <end position="133"/>
    </location>
</feature>
<accession>A0A1J7HNV1</accession>
<dbReference type="InterPro" id="IPR013766">
    <property type="entry name" value="Thioredoxin_domain"/>
</dbReference>
<dbReference type="PANTHER" id="PTHR13871:SF96">
    <property type="entry name" value="THIOREDOXIN DOMAIN-CONTAINING PROTEIN"/>
    <property type="match status" value="1"/>
</dbReference>
<dbReference type="PROSITE" id="PS51352">
    <property type="entry name" value="THIOREDOXIN_2"/>
    <property type="match status" value="2"/>
</dbReference>
<reference evidence="9 10" key="1">
    <citation type="journal article" date="2017" name="Plant Biotechnol. J.">
        <title>A comprehensive draft genome sequence for lupin (Lupinus angustifolius), an emerging health food: insights into plant-microbe interactions and legume evolution.</title>
        <authorList>
            <person name="Hane J.K."/>
            <person name="Ming Y."/>
            <person name="Kamphuis L.G."/>
            <person name="Nelson M.N."/>
            <person name="Garg G."/>
            <person name="Atkins C.A."/>
            <person name="Bayer P.E."/>
            <person name="Bravo A."/>
            <person name="Bringans S."/>
            <person name="Cannon S."/>
            <person name="Edwards D."/>
            <person name="Foley R."/>
            <person name="Gao L.L."/>
            <person name="Harrison M.J."/>
            <person name="Huang W."/>
            <person name="Hurgobin B."/>
            <person name="Li S."/>
            <person name="Liu C.W."/>
            <person name="McGrath A."/>
            <person name="Morahan G."/>
            <person name="Murray J."/>
            <person name="Weller J."/>
            <person name="Jian J."/>
            <person name="Singh K.B."/>
        </authorList>
    </citation>
    <scope>NUCLEOTIDE SEQUENCE [LARGE SCALE GENOMIC DNA]</scope>
    <source>
        <strain evidence="10">cv. Tanjil</strain>
        <tissue evidence="9">Whole plant</tissue>
    </source>
</reference>
<keyword evidence="3" id="KW-0560">Oxidoreductase</keyword>
<dbReference type="Proteomes" id="UP000188354">
    <property type="component" value="Chromosome LG04"/>
</dbReference>
<dbReference type="Pfam" id="PF13905">
    <property type="entry name" value="Thioredoxin_8"/>
    <property type="match status" value="3"/>
</dbReference>
<keyword evidence="10" id="KW-1185">Reference proteome</keyword>
<sequence>MAKSVTHSVESLFSTPHRDFLIRNNDHQVKIDSLKGKNLGIYFSASWCGPCREFTPILVEVYNELAPKDEFEVIFVTADKDFESYNAYFSKMPWLAIPFSDSDTRKRLNELFDVVGIPKLDQDNEAKKNQTLTSILTSPSRDFVISSDGKKIPVSDLEGKTIGLYFIYIHEKPCINFTPKLVEIYEKLKAEGEEFEVVMICREDGYEGEEEESFKELLRSLPWLSLPFKDRSCEKLPRYFEASAIPTLVIIGPDGKTLHSNVVEFIEEHGIAACPFTPEKFDELIDIQKAKDASQTLESILVSGDRDFVIGKDGVKIRVSELVGKNILLYLSALWCSDRTDFLPKLIELYHKVKAKDNAFEIIFVSEDDDQASFDEHFAEMPWLALPYGDSRKAILNHKLKLFGAPELMAIGPNGNTVTTKVLKLLWEYGVDVYPFTKERVEEIEAEYEEIAKGWPEKLTHEKHEHELELCRRTIYICDGCDVEGNIWSYYCDECDFDLHPKCALEKGKGSKDDAKEEKKSKDEWVCDGEVCFKA</sequence>
<evidence type="ECO:0000256" key="3">
    <source>
        <dbReference type="ARBA" id="ARBA00023002"/>
    </source>
</evidence>
<proteinExistence type="inferred from homology"/>
<evidence type="ECO:0000256" key="6">
    <source>
        <dbReference type="ARBA" id="ARBA00047388"/>
    </source>
</evidence>
<dbReference type="InterPro" id="IPR004146">
    <property type="entry name" value="DC1"/>
</dbReference>
<comment type="similarity">
    <text evidence="5">Belongs to the nucleoredoxin family.</text>
</comment>
<dbReference type="EMBL" id="CM007364">
    <property type="protein sequence ID" value="OIW14340.1"/>
    <property type="molecule type" value="Genomic_DNA"/>
</dbReference>
<dbReference type="InterPro" id="IPR036249">
    <property type="entry name" value="Thioredoxin-like_sf"/>
</dbReference>
<dbReference type="Gene3D" id="3.40.30.10">
    <property type="entry name" value="Glutaredoxin"/>
    <property type="match status" value="3"/>
</dbReference>
<dbReference type="InterPro" id="IPR052259">
    <property type="entry name" value="Nucleoredoxin-like"/>
</dbReference>
<evidence type="ECO:0000313" key="9">
    <source>
        <dbReference type="EMBL" id="OIW14340.1"/>
    </source>
</evidence>
<evidence type="ECO:0000256" key="4">
    <source>
        <dbReference type="ARBA" id="ARBA00023027"/>
    </source>
</evidence>
<evidence type="ECO:0000256" key="7">
    <source>
        <dbReference type="ARBA" id="ARBA00047804"/>
    </source>
</evidence>
<evidence type="ECO:0000259" key="8">
    <source>
        <dbReference type="PROSITE" id="PS51352"/>
    </source>
</evidence>
<dbReference type="Pfam" id="PF03107">
    <property type="entry name" value="C1_2"/>
    <property type="match status" value="1"/>
</dbReference>
<comment type="catalytic activity">
    <reaction evidence="7">
        <text>[protein]-dithiol + NADP(+) = [protein]-disulfide + NADPH + H(+)</text>
        <dbReference type="Rhea" id="RHEA:18753"/>
        <dbReference type="Rhea" id="RHEA-COMP:10593"/>
        <dbReference type="Rhea" id="RHEA-COMP:10594"/>
        <dbReference type="ChEBI" id="CHEBI:15378"/>
        <dbReference type="ChEBI" id="CHEBI:29950"/>
        <dbReference type="ChEBI" id="CHEBI:50058"/>
        <dbReference type="ChEBI" id="CHEBI:57783"/>
        <dbReference type="ChEBI" id="CHEBI:58349"/>
        <dbReference type="EC" id="1.8.1.8"/>
    </reaction>
</comment>
<gene>
    <name evidence="9" type="ORF">TanjilG_25126</name>
</gene>
<protein>
    <recommendedName>
        <fullName evidence="1">protein-disulfide reductase</fullName>
        <ecNumber evidence="1">1.8.1.8</ecNumber>
    </recommendedName>
</protein>
<evidence type="ECO:0000256" key="1">
    <source>
        <dbReference type="ARBA" id="ARBA00012612"/>
    </source>
</evidence>
<evidence type="ECO:0000256" key="2">
    <source>
        <dbReference type="ARBA" id="ARBA00022737"/>
    </source>
</evidence>
<dbReference type="Gramene" id="OIW14340">
    <property type="protein sequence ID" value="OIW14340"/>
    <property type="gene ID" value="TanjilG_25126"/>
</dbReference>
<dbReference type="EC" id="1.8.1.8" evidence="1"/>
<dbReference type="SUPFAM" id="SSF52833">
    <property type="entry name" value="Thioredoxin-like"/>
    <property type="match status" value="3"/>
</dbReference>
<name>A0A1J7HNV1_LUPAN</name>
<organism evidence="9 10">
    <name type="scientific">Lupinus angustifolius</name>
    <name type="common">Narrow-leaved blue lupine</name>
    <dbReference type="NCBI Taxonomy" id="3871"/>
    <lineage>
        <taxon>Eukaryota</taxon>
        <taxon>Viridiplantae</taxon>
        <taxon>Streptophyta</taxon>
        <taxon>Embryophyta</taxon>
        <taxon>Tracheophyta</taxon>
        <taxon>Spermatophyta</taxon>
        <taxon>Magnoliopsida</taxon>
        <taxon>eudicotyledons</taxon>
        <taxon>Gunneridae</taxon>
        <taxon>Pentapetalae</taxon>
        <taxon>rosids</taxon>
        <taxon>fabids</taxon>
        <taxon>Fabales</taxon>
        <taxon>Fabaceae</taxon>
        <taxon>Papilionoideae</taxon>
        <taxon>50 kb inversion clade</taxon>
        <taxon>genistoids sensu lato</taxon>
        <taxon>core genistoids</taxon>
        <taxon>Genisteae</taxon>
        <taxon>Lupinus</taxon>
    </lineage>
</organism>
<dbReference type="STRING" id="3871.A0A1J7HNV1"/>
<keyword evidence="2" id="KW-0677">Repeat</keyword>
<keyword evidence="4" id="KW-0520">NAD</keyword>
<comment type="catalytic activity">
    <reaction evidence="6">
        <text>[protein]-dithiol + NAD(+) = [protein]-disulfide + NADH + H(+)</text>
        <dbReference type="Rhea" id="RHEA:18749"/>
        <dbReference type="Rhea" id="RHEA-COMP:10593"/>
        <dbReference type="Rhea" id="RHEA-COMP:10594"/>
        <dbReference type="ChEBI" id="CHEBI:15378"/>
        <dbReference type="ChEBI" id="CHEBI:29950"/>
        <dbReference type="ChEBI" id="CHEBI:50058"/>
        <dbReference type="ChEBI" id="CHEBI:57540"/>
        <dbReference type="ChEBI" id="CHEBI:57945"/>
        <dbReference type="EC" id="1.8.1.8"/>
    </reaction>
</comment>
<evidence type="ECO:0000256" key="5">
    <source>
        <dbReference type="ARBA" id="ARBA00025782"/>
    </source>
</evidence>
<dbReference type="SUPFAM" id="SSF57889">
    <property type="entry name" value="Cysteine-rich domain"/>
    <property type="match status" value="1"/>
</dbReference>
<dbReference type="AlphaFoldDB" id="A0A1J7HNV1"/>
<dbReference type="InterPro" id="IPR012336">
    <property type="entry name" value="Thioredoxin-like_fold"/>
</dbReference>
<dbReference type="PANTHER" id="PTHR13871">
    <property type="entry name" value="THIOREDOXIN"/>
    <property type="match status" value="1"/>
</dbReference>